<dbReference type="PROSITE" id="PS00108">
    <property type="entry name" value="PROTEIN_KINASE_ST"/>
    <property type="match status" value="1"/>
</dbReference>
<dbReference type="InterPro" id="IPR011009">
    <property type="entry name" value="Kinase-like_dom_sf"/>
</dbReference>
<evidence type="ECO:0000259" key="18">
    <source>
        <dbReference type="PROSITE" id="PS50011"/>
    </source>
</evidence>
<protein>
    <recommendedName>
        <fullName evidence="2">non-specific serine/threonine protein kinase</fullName>
        <ecNumber evidence="2">2.7.11.1</ecNumber>
    </recommendedName>
</protein>
<dbReference type="Pfam" id="PF00069">
    <property type="entry name" value="Pkinase"/>
    <property type="match status" value="1"/>
</dbReference>
<evidence type="ECO:0000256" key="12">
    <source>
        <dbReference type="ARBA" id="ARBA00023136"/>
    </source>
</evidence>
<comment type="catalytic activity">
    <reaction evidence="15">
        <text>L-threonyl-[protein] + ATP = O-phospho-L-threonyl-[protein] + ADP + H(+)</text>
        <dbReference type="Rhea" id="RHEA:46608"/>
        <dbReference type="Rhea" id="RHEA-COMP:11060"/>
        <dbReference type="Rhea" id="RHEA-COMP:11605"/>
        <dbReference type="ChEBI" id="CHEBI:15378"/>
        <dbReference type="ChEBI" id="CHEBI:30013"/>
        <dbReference type="ChEBI" id="CHEBI:30616"/>
        <dbReference type="ChEBI" id="CHEBI:61977"/>
        <dbReference type="ChEBI" id="CHEBI:456216"/>
        <dbReference type="EC" id="2.7.11.1"/>
    </reaction>
</comment>
<accession>A0AAN8U364</accession>
<dbReference type="GO" id="GO:0005524">
    <property type="term" value="F:ATP binding"/>
    <property type="evidence" value="ECO:0007669"/>
    <property type="project" value="UniProtKB-KW"/>
</dbReference>
<keyword evidence="10" id="KW-0067">ATP-binding</keyword>
<sequence length="263" mass="29414">MKALLTLIIIIVVPTVAAIILTMCIFFILMKKRKRKLVDKIQSMLGDDISTAESLQYEFSTIRAATNNFSNNNKLGQGGFGPVYKGTLQNGQEVAVKRLSADSSQGELEFKNEVLLVARFQHRNLVRLEGFCLDGTERFLVYEFVPNACLDQSLFGGAAKGILYLHEDSRLRIIHRDLKASNVLLDAEMNHKISDFGMAKLFKLDETQGNTDKIVGTFGYMAPEYLHGQFSVKSDVFSFGVLVLEIAWSNWREGTTSNMIAPC</sequence>
<dbReference type="FunFam" id="3.30.200.20:FF:000142">
    <property type="entry name" value="Cysteine-rich receptor-like protein kinase 10"/>
    <property type="match status" value="1"/>
</dbReference>
<comment type="catalytic activity">
    <reaction evidence="16">
        <text>L-seryl-[protein] + ATP = O-phospho-L-seryl-[protein] + ADP + H(+)</text>
        <dbReference type="Rhea" id="RHEA:17989"/>
        <dbReference type="Rhea" id="RHEA-COMP:9863"/>
        <dbReference type="Rhea" id="RHEA-COMP:11604"/>
        <dbReference type="ChEBI" id="CHEBI:15378"/>
        <dbReference type="ChEBI" id="CHEBI:29999"/>
        <dbReference type="ChEBI" id="CHEBI:30616"/>
        <dbReference type="ChEBI" id="CHEBI:83421"/>
        <dbReference type="ChEBI" id="CHEBI:456216"/>
        <dbReference type="EC" id="2.7.11.1"/>
    </reaction>
</comment>
<keyword evidence="8" id="KW-0547">Nucleotide-binding</keyword>
<dbReference type="GO" id="GO:0004674">
    <property type="term" value="F:protein serine/threonine kinase activity"/>
    <property type="evidence" value="ECO:0007669"/>
    <property type="project" value="UniProtKB-KW"/>
</dbReference>
<dbReference type="Gene3D" id="3.30.200.20">
    <property type="entry name" value="Phosphorylase Kinase, domain 1"/>
    <property type="match status" value="1"/>
</dbReference>
<reference evidence="19 20" key="1">
    <citation type="submission" date="2024-02" db="EMBL/GenBank/DDBJ databases">
        <title>de novo genome assembly of Solanum bulbocastanum strain 11H21.</title>
        <authorList>
            <person name="Hosaka A.J."/>
        </authorList>
    </citation>
    <scope>NUCLEOTIDE SEQUENCE [LARGE SCALE GENOMIC DNA]</scope>
    <source>
        <tissue evidence="19">Young leaves</tissue>
    </source>
</reference>
<keyword evidence="12 17" id="KW-0472">Membrane</keyword>
<name>A0AAN8U364_SOLBU</name>
<dbReference type="AlphaFoldDB" id="A0AAN8U364"/>
<comment type="subcellular location">
    <subcellularLocation>
        <location evidence="1">Membrane</location>
        <topology evidence="1">Single-pass membrane protein</topology>
    </subcellularLocation>
</comment>
<comment type="caution">
    <text evidence="19">The sequence shown here is derived from an EMBL/GenBank/DDBJ whole genome shotgun (WGS) entry which is preliminary data.</text>
</comment>
<proteinExistence type="predicted"/>
<keyword evidence="20" id="KW-1185">Reference proteome</keyword>
<gene>
    <name evidence="19" type="ORF">RDI58_005376</name>
</gene>
<keyword evidence="4" id="KW-0808">Transferase</keyword>
<dbReference type="InterPro" id="IPR008271">
    <property type="entry name" value="Ser/Thr_kinase_AS"/>
</dbReference>
<evidence type="ECO:0000313" key="20">
    <source>
        <dbReference type="Proteomes" id="UP001371456"/>
    </source>
</evidence>
<dbReference type="PROSITE" id="PS50011">
    <property type="entry name" value="PROTEIN_KINASE_DOM"/>
    <property type="match status" value="1"/>
</dbReference>
<evidence type="ECO:0000256" key="9">
    <source>
        <dbReference type="ARBA" id="ARBA00022777"/>
    </source>
</evidence>
<evidence type="ECO:0000256" key="8">
    <source>
        <dbReference type="ARBA" id="ARBA00022741"/>
    </source>
</evidence>
<keyword evidence="11 17" id="KW-1133">Transmembrane helix</keyword>
<evidence type="ECO:0000256" key="2">
    <source>
        <dbReference type="ARBA" id="ARBA00012513"/>
    </source>
</evidence>
<dbReference type="EMBL" id="JBANQN010000002">
    <property type="protein sequence ID" value="KAK6797674.1"/>
    <property type="molecule type" value="Genomic_DNA"/>
</dbReference>
<organism evidence="19 20">
    <name type="scientific">Solanum bulbocastanum</name>
    <name type="common">Wild potato</name>
    <dbReference type="NCBI Taxonomy" id="147425"/>
    <lineage>
        <taxon>Eukaryota</taxon>
        <taxon>Viridiplantae</taxon>
        <taxon>Streptophyta</taxon>
        <taxon>Embryophyta</taxon>
        <taxon>Tracheophyta</taxon>
        <taxon>Spermatophyta</taxon>
        <taxon>Magnoliopsida</taxon>
        <taxon>eudicotyledons</taxon>
        <taxon>Gunneridae</taxon>
        <taxon>Pentapetalae</taxon>
        <taxon>asterids</taxon>
        <taxon>lamiids</taxon>
        <taxon>Solanales</taxon>
        <taxon>Solanaceae</taxon>
        <taxon>Solanoideae</taxon>
        <taxon>Solaneae</taxon>
        <taxon>Solanum</taxon>
    </lineage>
</organism>
<evidence type="ECO:0000256" key="17">
    <source>
        <dbReference type="SAM" id="Phobius"/>
    </source>
</evidence>
<evidence type="ECO:0000256" key="15">
    <source>
        <dbReference type="ARBA" id="ARBA00047899"/>
    </source>
</evidence>
<evidence type="ECO:0000256" key="14">
    <source>
        <dbReference type="ARBA" id="ARBA00023180"/>
    </source>
</evidence>
<dbReference type="Gene3D" id="1.10.510.10">
    <property type="entry name" value="Transferase(Phosphotransferase) domain 1"/>
    <property type="match status" value="1"/>
</dbReference>
<keyword evidence="14" id="KW-0325">Glycoprotein</keyword>
<keyword evidence="9" id="KW-0418">Kinase</keyword>
<evidence type="ECO:0000256" key="7">
    <source>
        <dbReference type="ARBA" id="ARBA00022737"/>
    </source>
</evidence>
<evidence type="ECO:0000313" key="19">
    <source>
        <dbReference type="EMBL" id="KAK6797674.1"/>
    </source>
</evidence>
<dbReference type="Proteomes" id="UP001371456">
    <property type="component" value="Unassembled WGS sequence"/>
</dbReference>
<dbReference type="PANTHER" id="PTHR27002">
    <property type="entry name" value="RECEPTOR-LIKE SERINE/THREONINE-PROTEIN KINASE SD1-8"/>
    <property type="match status" value="1"/>
</dbReference>
<dbReference type="PANTHER" id="PTHR27002:SF980">
    <property type="entry name" value="CYSTEINE-RICH RECEPTOR-LIKE PROTEIN KINASE 10 ISOFORM X1"/>
    <property type="match status" value="1"/>
</dbReference>
<evidence type="ECO:0000256" key="13">
    <source>
        <dbReference type="ARBA" id="ARBA00023170"/>
    </source>
</evidence>
<evidence type="ECO:0000256" key="5">
    <source>
        <dbReference type="ARBA" id="ARBA00022692"/>
    </source>
</evidence>
<dbReference type="SMART" id="SM00220">
    <property type="entry name" value="S_TKc"/>
    <property type="match status" value="1"/>
</dbReference>
<evidence type="ECO:0000256" key="3">
    <source>
        <dbReference type="ARBA" id="ARBA00022527"/>
    </source>
</evidence>
<evidence type="ECO:0000256" key="16">
    <source>
        <dbReference type="ARBA" id="ARBA00048679"/>
    </source>
</evidence>
<dbReference type="SUPFAM" id="SSF56112">
    <property type="entry name" value="Protein kinase-like (PK-like)"/>
    <property type="match status" value="1"/>
</dbReference>
<dbReference type="GO" id="GO:0005886">
    <property type="term" value="C:plasma membrane"/>
    <property type="evidence" value="ECO:0007669"/>
    <property type="project" value="TreeGrafter"/>
</dbReference>
<evidence type="ECO:0000256" key="4">
    <source>
        <dbReference type="ARBA" id="ARBA00022679"/>
    </source>
</evidence>
<keyword evidence="7" id="KW-0677">Repeat</keyword>
<evidence type="ECO:0000256" key="10">
    <source>
        <dbReference type="ARBA" id="ARBA00022840"/>
    </source>
</evidence>
<keyword evidence="3" id="KW-0723">Serine/threonine-protein kinase</keyword>
<evidence type="ECO:0000256" key="6">
    <source>
        <dbReference type="ARBA" id="ARBA00022729"/>
    </source>
</evidence>
<dbReference type="EC" id="2.7.11.1" evidence="2"/>
<keyword evidence="6" id="KW-0732">Signal</keyword>
<dbReference type="InterPro" id="IPR000719">
    <property type="entry name" value="Prot_kinase_dom"/>
</dbReference>
<keyword evidence="13" id="KW-0675">Receptor</keyword>
<feature type="domain" description="Protein kinase" evidence="18">
    <location>
        <begin position="69"/>
        <end position="263"/>
    </location>
</feature>
<evidence type="ECO:0000256" key="11">
    <source>
        <dbReference type="ARBA" id="ARBA00022989"/>
    </source>
</evidence>
<keyword evidence="5 17" id="KW-0812">Transmembrane</keyword>
<feature type="transmembrane region" description="Helical" evidence="17">
    <location>
        <begin position="6"/>
        <end position="30"/>
    </location>
</feature>
<dbReference type="FunFam" id="1.10.510.10:FF:001023">
    <property type="entry name" value="Os07g0541700 protein"/>
    <property type="match status" value="1"/>
</dbReference>
<evidence type="ECO:0000256" key="1">
    <source>
        <dbReference type="ARBA" id="ARBA00004167"/>
    </source>
</evidence>